<dbReference type="PANTHER" id="PTHR33244:SF3">
    <property type="entry name" value="PEPTIDASE A2 DOMAIN-CONTAINING PROTEIN"/>
    <property type="match status" value="1"/>
</dbReference>
<keyword evidence="3" id="KW-1185">Reference proteome</keyword>
<dbReference type="InParanoid" id="A0A212FHD5"/>
<organism evidence="2 3">
    <name type="scientific">Danaus plexippus plexippus</name>
    <dbReference type="NCBI Taxonomy" id="278856"/>
    <lineage>
        <taxon>Eukaryota</taxon>
        <taxon>Metazoa</taxon>
        <taxon>Ecdysozoa</taxon>
        <taxon>Arthropoda</taxon>
        <taxon>Hexapoda</taxon>
        <taxon>Insecta</taxon>
        <taxon>Pterygota</taxon>
        <taxon>Neoptera</taxon>
        <taxon>Endopterygota</taxon>
        <taxon>Lepidoptera</taxon>
        <taxon>Glossata</taxon>
        <taxon>Ditrysia</taxon>
        <taxon>Papilionoidea</taxon>
        <taxon>Nymphalidae</taxon>
        <taxon>Danainae</taxon>
        <taxon>Danaini</taxon>
        <taxon>Danaina</taxon>
        <taxon>Danaus</taxon>
        <taxon>Danaus</taxon>
    </lineage>
</organism>
<reference evidence="2 3" key="1">
    <citation type="journal article" date="2011" name="Cell">
        <title>The monarch butterfly genome yields insights into long-distance migration.</title>
        <authorList>
            <person name="Zhan S."/>
            <person name="Merlin C."/>
            <person name="Boore J.L."/>
            <person name="Reppert S.M."/>
        </authorList>
    </citation>
    <scope>NUCLEOTIDE SEQUENCE [LARGE SCALE GENOMIC DNA]</scope>
    <source>
        <strain evidence="2">F-2</strain>
    </source>
</reference>
<feature type="region of interest" description="Disordered" evidence="1">
    <location>
        <begin position="147"/>
        <end position="209"/>
    </location>
</feature>
<proteinExistence type="predicted"/>
<evidence type="ECO:0000256" key="1">
    <source>
        <dbReference type="SAM" id="MobiDB-lite"/>
    </source>
</evidence>
<sequence length="209" mass="23807">MDKSDVQLALLNWRNTPRNDILGSPNQRLYSRITRSPLPINDNNLKPKIITGVTTELKRLREVQAKYGNRHTKKPDSFEINEKVRHKVAHRQWEGARVLERPEGLPRSVIIQTDQGQILRRNFSHLHKTQADITRNRVVVPDIKYTEEPTTQQVPSPQSPAALESQPTSTSSSPSSSNHMLESTLTQPSTAPRSSRYGRIIKPVNRLDL</sequence>
<feature type="compositionally biased region" description="Low complexity" evidence="1">
    <location>
        <begin position="148"/>
        <end position="177"/>
    </location>
</feature>
<dbReference type="EMBL" id="AGBW02008504">
    <property type="protein sequence ID" value="OWR53151.1"/>
    <property type="molecule type" value="Genomic_DNA"/>
</dbReference>
<dbReference type="PANTHER" id="PTHR33244">
    <property type="entry name" value="INTEGRASE CATALYTIC DOMAIN-CONTAINING PROTEIN-RELATED"/>
    <property type="match status" value="1"/>
</dbReference>
<gene>
    <name evidence="2" type="ORF">KGM_207492</name>
</gene>
<accession>A0A212FHD5</accession>
<feature type="compositionally biased region" description="Polar residues" evidence="1">
    <location>
        <begin position="178"/>
        <end position="193"/>
    </location>
</feature>
<evidence type="ECO:0000313" key="3">
    <source>
        <dbReference type="Proteomes" id="UP000007151"/>
    </source>
</evidence>
<dbReference type="STRING" id="278856.A0A212FHD5"/>
<name>A0A212FHD5_DANPL</name>
<evidence type="ECO:0000313" key="2">
    <source>
        <dbReference type="EMBL" id="OWR53151.1"/>
    </source>
</evidence>
<dbReference type="KEGG" id="dpl:KGM_207492"/>
<comment type="caution">
    <text evidence="2">The sequence shown here is derived from an EMBL/GenBank/DDBJ whole genome shotgun (WGS) entry which is preliminary data.</text>
</comment>
<dbReference type="AlphaFoldDB" id="A0A212FHD5"/>
<protein>
    <submittedName>
        <fullName evidence="2">Transposase</fullName>
    </submittedName>
</protein>
<dbReference type="Proteomes" id="UP000007151">
    <property type="component" value="Unassembled WGS sequence"/>
</dbReference>